<keyword evidence="7" id="KW-1185">Reference proteome</keyword>
<dbReference type="PROSITE" id="PS50089">
    <property type="entry name" value="ZF_RING_2"/>
    <property type="match status" value="1"/>
</dbReference>
<feature type="coiled-coil region" evidence="4">
    <location>
        <begin position="592"/>
        <end position="687"/>
    </location>
</feature>
<dbReference type="AlphaFoldDB" id="A0A9P1I7D8"/>
<dbReference type="InterPro" id="IPR013083">
    <property type="entry name" value="Znf_RING/FYVE/PHD"/>
</dbReference>
<sequence length="864" mass="102841">MNDSESIHFRNAVYSTFTAHNVSFSGSIDKNNLSATFQVLFPYDQYSPKFHADLREIGNKSKNLDELAGVCWRAKSLIQNSYDFLKSSQNYRQFDEEKQIILRIMSEANIEDRKDWHLFTEEVLKTIENILENEGETQEIRKKLNEFAKKWNTNNGNGNYSTISVKIFEKLLKDLEIDNSNILLVPDIQFLIYQKVNPLRFEYSTIFTKSPQHQQCYHQFQAQFLIFQFGAFDIFWNSTNEQKKKEWKKKIIEEMKNIKKGYTLAEIVEKSVENVKYSELAQKTPLSHFHSKAFDAKLTKDEFLKYIQYGKARKNIGRYLKNGEEMEVWKARMFIILDWIETFFEDQNEQELKSNILKGCTFELPTNELKTMEDFENWRKSDDLVFNKYVNFSKMQIFIENVANEIKGLNETLEAHYLFDNDDKIGISKKNDRKEKTIRKMADLIPEVLAGFPDGEFIEIEKFRELLRDEIVQLSEMKNDANVNEIVTGMNCYNVFSKILYEYCDIANVEDQGYFRKKKRNIIENNGKQDEEQVKVIKKIVNEIRNVESCVKCGETCEEKCGILKKIEEFEMENINRTKILEENEGKIVKLKNENIQNKMKYREEIQKYKENLEKNEGKIENIQEEMKKYREDLKNERDSLYLDLEQKTKIADENVKKIEIELEKENEELEFELENASKKFAEIRQNVGENRKFQEEKEELFIDSEFQEDFGILEILKLTDFLDKICETCVEKSEFISFRRKFNIYLRILEDFDGNFDRIPDFPACFSGEFMQKYEEFLKKNIENEELFYEDFEFENEKEEGNDYTCLICSDLLIEEIEKCTKCKKCERKYHSECASKWLCLNSVCPNCRNFLPDPCQYPLLNC</sequence>
<keyword evidence="4" id="KW-0175">Coiled coil</keyword>
<dbReference type="Proteomes" id="UP001152747">
    <property type="component" value="Unassembled WGS sequence"/>
</dbReference>
<evidence type="ECO:0000313" key="7">
    <source>
        <dbReference type="Proteomes" id="UP001152747"/>
    </source>
</evidence>
<dbReference type="GO" id="GO:0008270">
    <property type="term" value="F:zinc ion binding"/>
    <property type="evidence" value="ECO:0007669"/>
    <property type="project" value="UniProtKB-KW"/>
</dbReference>
<accession>A0A9P1I7D8</accession>
<gene>
    <name evidence="6" type="ORF">CAMP_LOCUS2183</name>
</gene>
<name>A0A9P1I7D8_9PELO</name>
<dbReference type="Gene3D" id="3.30.40.10">
    <property type="entry name" value="Zinc/RING finger domain, C3HC4 (zinc finger)"/>
    <property type="match status" value="1"/>
</dbReference>
<organism evidence="6 7">
    <name type="scientific">Caenorhabditis angaria</name>
    <dbReference type="NCBI Taxonomy" id="860376"/>
    <lineage>
        <taxon>Eukaryota</taxon>
        <taxon>Metazoa</taxon>
        <taxon>Ecdysozoa</taxon>
        <taxon>Nematoda</taxon>
        <taxon>Chromadorea</taxon>
        <taxon>Rhabditida</taxon>
        <taxon>Rhabditina</taxon>
        <taxon>Rhabditomorpha</taxon>
        <taxon>Rhabditoidea</taxon>
        <taxon>Rhabditidae</taxon>
        <taxon>Peloderinae</taxon>
        <taxon>Caenorhabditis</taxon>
    </lineage>
</organism>
<evidence type="ECO:0000256" key="2">
    <source>
        <dbReference type="ARBA" id="ARBA00022833"/>
    </source>
</evidence>
<dbReference type="InterPro" id="IPR001841">
    <property type="entry name" value="Znf_RING"/>
</dbReference>
<feature type="domain" description="RING-type" evidence="5">
    <location>
        <begin position="807"/>
        <end position="850"/>
    </location>
</feature>
<evidence type="ECO:0000256" key="1">
    <source>
        <dbReference type="ARBA" id="ARBA00022771"/>
    </source>
</evidence>
<evidence type="ECO:0000259" key="5">
    <source>
        <dbReference type="PROSITE" id="PS50089"/>
    </source>
</evidence>
<evidence type="ECO:0000256" key="4">
    <source>
        <dbReference type="SAM" id="Coils"/>
    </source>
</evidence>
<keyword evidence="1 3" id="KW-0863">Zinc-finger</keyword>
<evidence type="ECO:0000313" key="6">
    <source>
        <dbReference type="EMBL" id="CAI5439546.1"/>
    </source>
</evidence>
<keyword evidence="2" id="KW-0862">Zinc</keyword>
<dbReference type="SUPFAM" id="SSF57850">
    <property type="entry name" value="RING/U-box"/>
    <property type="match status" value="1"/>
</dbReference>
<comment type="caution">
    <text evidence="6">The sequence shown here is derived from an EMBL/GenBank/DDBJ whole genome shotgun (WGS) entry which is preliminary data.</text>
</comment>
<reference evidence="6" key="1">
    <citation type="submission" date="2022-11" db="EMBL/GenBank/DDBJ databases">
        <authorList>
            <person name="Kikuchi T."/>
        </authorList>
    </citation>
    <scope>NUCLEOTIDE SEQUENCE</scope>
    <source>
        <strain evidence="6">PS1010</strain>
    </source>
</reference>
<proteinExistence type="predicted"/>
<evidence type="ECO:0000256" key="3">
    <source>
        <dbReference type="PROSITE-ProRule" id="PRU00175"/>
    </source>
</evidence>
<dbReference type="EMBL" id="CANHGI010000001">
    <property type="protein sequence ID" value="CAI5439546.1"/>
    <property type="molecule type" value="Genomic_DNA"/>
</dbReference>
<protein>
    <recommendedName>
        <fullName evidence="5">RING-type domain-containing protein</fullName>
    </recommendedName>
</protein>
<keyword evidence="1 3" id="KW-0479">Metal-binding</keyword>